<proteinExistence type="inferred from homology"/>
<dbReference type="InterPro" id="IPR005814">
    <property type="entry name" value="Aminotrans_3"/>
</dbReference>
<comment type="cofactor">
    <cofactor evidence="1">
        <name>pyridoxal 5'-phosphate</name>
        <dbReference type="ChEBI" id="CHEBI:597326"/>
    </cofactor>
</comment>
<dbReference type="EMBL" id="BONG01000022">
    <property type="protein sequence ID" value="GIF90306.1"/>
    <property type="molecule type" value="Genomic_DNA"/>
</dbReference>
<dbReference type="SUPFAM" id="SSF53383">
    <property type="entry name" value="PLP-dependent transferases"/>
    <property type="match status" value="1"/>
</dbReference>
<dbReference type="InterPro" id="IPR015422">
    <property type="entry name" value="PyrdxlP-dep_Trfase_small"/>
</dbReference>
<dbReference type="Gene3D" id="3.40.640.10">
    <property type="entry name" value="Type I PLP-dependent aspartate aminotransferase-like (Major domain)"/>
    <property type="match status" value="1"/>
</dbReference>
<dbReference type="RefSeq" id="WP_191842874.1">
    <property type="nucleotide sequence ID" value="NZ_BAAALB010000028.1"/>
</dbReference>
<dbReference type="GO" id="GO:0008483">
    <property type="term" value="F:transaminase activity"/>
    <property type="evidence" value="ECO:0007669"/>
    <property type="project" value="UniProtKB-KW"/>
</dbReference>
<dbReference type="PANTHER" id="PTHR43094">
    <property type="entry name" value="AMINOTRANSFERASE"/>
    <property type="match status" value="1"/>
</dbReference>
<evidence type="ECO:0000256" key="3">
    <source>
        <dbReference type="ARBA" id="ARBA00022898"/>
    </source>
</evidence>
<name>A0A8J3JSK0_9ACTN</name>
<evidence type="ECO:0000313" key="5">
    <source>
        <dbReference type="EMBL" id="GIF90306.1"/>
    </source>
</evidence>
<dbReference type="InterPro" id="IPR015424">
    <property type="entry name" value="PyrdxlP-dep_Trfase"/>
</dbReference>
<keyword evidence="6" id="KW-1185">Reference proteome</keyword>
<evidence type="ECO:0000256" key="4">
    <source>
        <dbReference type="RuleBase" id="RU003560"/>
    </source>
</evidence>
<accession>A0A8J3JSK0</accession>
<evidence type="ECO:0000256" key="1">
    <source>
        <dbReference type="ARBA" id="ARBA00001933"/>
    </source>
</evidence>
<comment type="caution">
    <text evidence="5">The sequence shown here is derived from an EMBL/GenBank/DDBJ whole genome shotgun (WGS) entry which is preliminary data.</text>
</comment>
<dbReference type="Pfam" id="PF00202">
    <property type="entry name" value="Aminotran_3"/>
    <property type="match status" value="1"/>
</dbReference>
<dbReference type="GO" id="GO:0030170">
    <property type="term" value="F:pyridoxal phosphate binding"/>
    <property type="evidence" value="ECO:0007669"/>
    <property type="project" value="InterPro"/>
</dbReference>
<dbReference type="PROSITE" id="PS00600">
    <property type="entry name" value="AA_TRANSFER_CLASS_3"/>
    <property type="match status" value="1"/>
</dbReference>
<dbReference type="Gene3D" id="3.90.1150.10">
    <property type="entry name" value="Aspartate Aminotransferase, domain 1"/>
    <property type="match status" value="1"/>
</dbReference>
<dbReference type="InterPro" id="IPR049704">
    <property type="entry name" value="Aminotrans_3_PPA_site"/>
</dbReference>
<gene>
    <name evidence="5" type="primary">bioA_1</name>
    <name evidence="5" type="ORF">Cch02nite_37500</name>
</gene>
<evidence type="ECO:0000256" key="2">
    <source>
        <dbReference type="ARBA" id="ARBA00008954"/>
    </source>
</evidence>
<dbReference type="FunFam" id="3.40.640.10:FF:000004">
    <property type="entry name" value="Acetylornithine aminotransferase"/>
    <property type="match status" value="1"/>
</dbReference>
<dbReference type="Proteomes" id="UP000619293">
    <property type="component" value="Unassembled WGS sequence"/>
</dbReference>
<keyword evidence="5" id="KW-0032">Aminotransferase</keyword>
<sequence>MSFDQEEAARLREWDAAYLWHPWTGKTAGDPLMIVRGDGVRVWDADGREYLDAKAASLNASCGYSHPHIVAAITRQAATLMHFSIESAANPPAVGLAAKYASLLPTALSRTFFCNSGSEAMETVVKLARMYHALRGEPGRQTILSLRDGYHGATLGAVTATALTLTRAGNGPLPGAYAQVPTPICPSCRAAEAHDECSAPSAQTLRAAIEEIGPDNIAAFVMEPVLGVAGCLIPDPAYLVAAREVCSEYGILFVLDEVLTGFGRTGRMFGFEHASVVPDVLMTSKGVTGGYAPLAAVTTTQDVYRTFADDSLMGGFRHGHTMSGHALACAASLAVLEVIEGEDLVGNSARVGGLMLDELRRVLAGEPHVFQVRGLGLALAVQMTDAAIADELAAACLELGLIVRTQGSAVCLMPPLTLTETDALTMCSIVAEAARLTAQRNRNVLEVIR</sequence>
<organism evidence="5 6">
    <name type="scientific">Catellatospora chokoriensis</name>
    <dbReference type="NCBI Taxonomy" id="310353"/>
    <lineage>
        <taxon>Bacteria</taxon>
        <taxon>Bacillati</taxon>
        <taxon>Actinomycetota</taxon>
        <taxon>Actinomycetes</taxon>
        <taxon>Micromonosporales</taxon>
        <taxon>Micromonosporaceae</taxon>
        <taxon>Catellatospora</taxon>
    </lineage>
</organism>
<keyword evidence="3 4" id="KW-0663">Pyridoxal phosphate</keyword>
<dbReference type="CDD" id="cd00610">
    <property type="entry name" value="OAT_like"/>
    <property type="match status" value="1"/>
</dbReference>
<protein>
    <submittedName>
        <fullName evidence="5">Adenosylmethionine-8-amino-7-oxononanoate aminotransferase</fullName>
    </submittedName>
</protein>
<keyword evidence="5" id="KW-0808">Transferase</keyword>
<dbReference type="PANTHER" id="PTHR43094:SF1">
    <property type="entry name" value="AMINOTRANSFERASE CLASS-III"/>
    <property type="match status" value="1"/>
</dbReference>
<dbReference type="PIRSF" id="PIRSF000521">
    <property type="entry name" value="Transaminase_4ab_Lys_Orn"/>
    <property type="match status" value="1"/>
</dbReference>
<dbReference type="InterPro" id="IPR015421">
    <property type="entry name" value="PyrdxlP-dep_Trfase_major"/>
</dbReference>
<reference evidence="5 6" key="1">
    <citation type="submission" date="2021-01" db="EMBL/GenBank/DDBJ databases">
        <title>Whole genome shotgun sequence of Catellatospora chokoriensis NBRC 107358.</title>
        <authorList>
            <person name="Komaki H."/>
            <person name="Tamura T."/>
        </authorList>
    </citation>
    <scope>NUCLEOTIDE SEQUENCE [LARGE SCALE GENOMIC DNA]</scope>
    <source>
        <strain evidence="5 6">NBRC 107358</strain>
    </source>
</reference>
<comment type="similarity">
    <text evidence="2 4">Belongs to the class-III pyridoxal-phosphate-dependent aminotransferase family.</text>
</comment>
<dbReference type="AlphaFoldDB" id="A0A8J3JSK0"/>
<evidence type="ECO:0000313" key="6">
    <source>
        <dbReference type="Proteomes" id="UP000619293"/>
    </source>
</evidence>